<sequence length="497" mass="54985">MSDTLSLTRAARLVGVTRTALQKKIKNGELLSFDGMVSVEGLLACYPDAQLEDIAEFRRVTQIKEKAFGKRVFERALPDAEVLAARITELSKTLDISQAQVKKFNVLLAGLWDKLIEIEEKDSPLTHETMDKLKAWIKQEVALAMEPGFSNPLAIKDSMLHVMTAQVTILPSRHDFLVEGQDTLLEAAMRSGIPLSYGCSGGNCGLCKARLVSGEVKKTRHHDFVIPDAEKDQGYILLCSNTAVSDVVIEAPVAGSVQDIPFQQITAKVKAKGDISEDMILLHLQTPRTQRLRFLAGQRVTLRVGQSFSADLPIASCPCDDRNVLFHLRRHSGNLFSDYVFEHLGQNESVEIEGPQGEFILHEKSPRPLYFFAFDGGFAPIKSLIEHAMSLDAESIHLYWIGSSKAHIYIPNVARAWDDALDNFHYAELVAGFDLRAVSGKRETSLLHQLKGIVENDSGVLQGDIYLAGPESALGVAEQFFLGRGLPKTRVFVEMVN</sequence>
<dbReference type="KEGG" id="slt:Slit_1671"/>
<keyword evidence="2" id="KW-0408">Iron</keyword>
<dbReference type="Pfam" id="PF00970">
    <property type="entry name" value="FAD_binding_6"/>
    <property type="match status" value="1"/>
</dbReference>
<accession>D5CSG8</accession>
<dbReference type="CDD" id="cd00207">
    <property type="entry name" value="fer2"/>
    <property type="match status" value="1"/>
</dbReference>
<dbReference type="OrthoDB" id="9806195at2"/>
<dbReference type="PANTHER" id="PTHR47354:SF5">
    <property type="entry name" value="PROTEIN RFBI"/>
    <property type="match status" value="1"/>
</dbReference>
<evidence type="ECO:0000256" key="2">
    <source>
        <dbReference type="ARBA" id="ARBA00022714"/>
    </source>
</evidence>
<dbReference type="RefSeq" id="WP_013029802.1">
    <property type="nucleotide sequence ID" value="NC_013959.1"/>
</dbReference>
<dbReference type="PROSITE" id="PS51384">
    <property type="entry name" value="FAD_FR"/>
    <property type="match status" value="1"/>
</dbReference>
<dbReference type="InterPro" id="IPR039261">
    <property type="entry name" value="FNR_nucleotide-bd"/>
</dbReference>
<keyword evidence="2" id="KW-0411">Iron-sulfur</keyword>
<dbReference type="InterPro" id="IPR036010">
    <property type="entry name" value="2Fe-2S_ferredoxin-like_sf"/>
</dbReference>
<feature type="domain" description="2Fe-2S ferredoxin-type" evidence="3">
    <location>
        <begin position="165"/>
        <end position="255"/>
    </location>
</feature>
<keyword evidence="2" id="KW-0479">Metal-binding</keyword>
<dbReference type="InterPro" id="IPR001041">
    <property type="entry name" value="2Fe-2S_ferredoxin-type"/>
</dbReference>
<dbReference type="GO" id="GO:0051537">
    <property type="term" value="F:2 iron, 2 sulfur cluster binding"/>
    <property type="evidence" value="ECO:0007669"/>
    <property type="project" value="UniProtKB-KW"/>
</dbReference>
<dbReference type="Pfam" id="PF00111">
    <property type="entry name" value="Fer2"/>
    <property type="match status" value="1"/>
</dbReference>
<dbReference type="PROSITE" id="PS51085">
    <property type="entry name" value="2FE2S_FER_2"/>
    <property type="match status" value="1"/>
</dbReference>
<gene>
    <name evidence="5" type="ordered locus">Slit_1671</name>
</gene>
<evidence type="ECO:0000313" key="5">
    <source>
        <dbReference type="EMBL" id="ADE11904.1"/>
    </source>
</evidence>
<evidence type="ECO:0000313" key="6">
    <source>
        <dbReference type="Proteomes" id="UP000001625"/>
    </source>
</evidence>
<dbReference type="InterPro" id="IPR017927">
    <property type="entry name" value="FAD-bd_FR_type"/>
</dbReference>
<evidence type="ECO:0000259" key="3">
    <source>
        <dbReference type="PROSITE" id="PS51085"/>
    </source>
</evidence>
<feature type="domain" description="FAD-binding FR-type" evidence="4">
    <location>
        <begin position="262"/>
        <end position="362"/>
    </location>
</feature>
<dbReference type="InterPro" id="IPR017938">
    <property type="entry name" value="Riboflavin_synthase-like_b-brl"/>
</dbReference>
<keyword evidence="2" id="KW-0001">2Fe-2S</keyword>
<reference evidence="5 6" key="1">
    <citation type="submission" date="2010-03" db="EMBL/GenBank/DDBJ databases">
        <title>Complete sequence of Sideroxydans lithotrophicus ES-1.</title>
        <authorList>
            <consortium name="US DOE Joint Genome Institute"/>
            <person name="Lucas S."/>
            <person name="Copeland A."/>
            <person name="Lapidus A."/>
            <person name="Cheng J.-F."/>
            <person name="Bruce D."/>
            <person name="Goodwin L."/>
            <person name="Pitluck S."/>
            <person name="Munk A.C."/>
            <person name="Detter J.C."/>
            <person name="Han C."/>
            <person name="Tapia R."/>
            <person name="Larimer F."/>
            <person name="Land M."/>
            <person name="Hauser L."/>
            <person name="Kyrpides N."/>
            <person name="Ivanova N."/>
            <person name="Emerson D."/>
            <person name="Woyke T."/>
        </authorList>
    </citation>
    <scope>NUCLEOTIDE SEQUENCE [LARGE SCALE GENOMIC DNA]</scope>
    <source>
        <strain evidence="5 6">ES-1</strain>
    </source>
</reference>
<dbReference type="GO" id="GO:0016491">
    <property type="term" value="F:oxidoreductase activity"/>
    <property type="evidence" value="ECO:0007669"/>
    <property type="project" value="InterPro"/>
</dbReference>
<dbReference type="Gene3D" id="2.40.30.10">
    <property type="entry name" value="Translation factors"/>
    <property type="match status" value="1"/>
</dbReference>
<dbReference type="Proteomes" id="UP000001625">
    <property type="component" value="Chromosome"/>
</dbReference>
<dbReference type="InterPro" id="IPR008333">
    <property type="entry name" value="Cbr1-like_FAD-bd_dom"/>
</dbReference>
<dbReference type="SUPFAM" id="SSF63380">
    <property type="entry name" value="Riboflavin synthase domain-like"/>
    <property type="match status" value="1"/>
</dbReference>
<comment type="cofactor">
    <cofactor evidence="1">
        <name>FAD</name>
        <dbReference type="ChEBI" id="CHEBI:57692"/>
    </cofactor>
</comment>
<proteinExistence type="predicted"/>
<dbReference type="InterPro" id="IPR012675">
    <property type="entry name" value="Beta-grasp_dom_sf"/>
</dbReference>
<evidence type="ECO:0000256" key="1">
    <source>
        <dbReference type="ARBA" id="ARBA00001974"/>
    </source>
</evidence>
<dbReference type="PRINTS" id="PR00410">
    <property type="entry name" value="PHEHYDRXLASE"/>
</dbReference>
<dbReference type="eggNOG" id="COG1018">
    <property type="taxonomic scope" value="Bacteria"/>
</dbReference>
<dbReference type="eggNOG" id="COG0543">
    <property type="taxonomic scope" value="Bacteria"/>
</dbReference>
<dbReference type="AlphaFoldDB" id="D5CSG8"/>
<keyword evidence="6" id="KW-1185">Reference proteome</keyword>
<dbReference type="Gene3D" id="3.10.20.30">
    <property type="match status" value="1"/>
</dbReference>
<name>D5CSG8_SIDLE</name>
<dbReference type="SUPFAM" id="SSF52343">
    <property type="entry name" value="Ferredoxin reductase-like, C-terminal NADP-linked domain"/>
    <property type="match status" value="1"/>
</dbReference>
<organism evidence="5 6">
    <name type="scientific">Sideroxydans lithotrophicus (strain ES-1)</name>
    <dbReference type="NCBI Taxonomy" id="580332"/>
    <lineage>
        <taxon>Bacteria</taxon>
        <taxon>Pseudomonadati</taxon>
        <taxon>Pseudomonadota</taxon>
        <taxon>Betaproteobacteria</taxon>
        <taxon>Nitrosomonadales</taxon>
        <taxon>Gallionellaceae</taxon>
        <taxon>Sideroxydans</taxon>
    </lineage>
</organism>
<dbReference type="SUPFAM" id="SSF54292">
    <property type="entry name" value="2Fe-2S ferredoxin-like"/>
    <property type="match status" value="1"/>
</dbReference>
<dbReference type="InterPro" id="IPR050415">
    <property type="entry name" value="MRET"/>
</dbReference>
<dbReference type="InterPro" id="IPR006058">
    <property type="entry name" value="2Fe2S_fd_BS"/>
</dbReference>
<dbReference type="Gene3D" id="3.40.50.80">
    <property type="entry name" value="Nucleotide-binding domain of ferredoxin-NADP reductase (FNR) module"/>
    <property type="match status" value="1"/>
</dbReference>
<protein>
    <submittedName>
        <fullName evidence="5">Ferredoxin</fullName>
    </submittedName>
</protein>
<dbReference type="PROSITE" id="PS00197">
    <property type="entry name" value="2FE2S_FER_1"/>
    <property type="match status" value="1"/>
</dbReference>
<dbReference type="PANTHER" id="PTHR47354">
    <property type="entry name" value="NADH OXIDOREDUCTASE HCR"/>
    <property type="match status" value="1"/>
</dbReference>
<dbReference type="HOGENOM" id="CLU_548488_0_0_4"/>
<evidence type="ECO:0000259" key="4">
    <source>
        <dbReference type="PROSITE" id="PS51384"/>
    </source>
</evidence>
<dbReference type="STRING" id="580332.Slit_1671"/>
<dbReference type="EMBL" id="CP001965">
    <property type="protein sequence ID" value="ADE11904.1"/>
    <property type="molecule type" value="Genomic_DNA"/>
</dbReference>